<organism evidence="1 3">
    <name type="scientific">Rhizophagus clarus</name>
    <dbReference type="NCBI Taxonomy" id="94130"/>
    <lineage>
        <taxon>Eukaryota</taxon>
        <taxon>Fungi</taxon>
        <taxon>Fungi incertae sedis</taxon>
        <taxon>Mucoromycota</taxon>
        <taxon>Glomeromycotina</taxon>
        <taxon>Glomeromycetes</taxon>
        <taxon>Glomerales</taxon>
        <taxon>Glomeraceae</taxon>
        <taxon>Rhizophagus</taxon>
    </lineage>
</organism>
<dbReference type="EMBL" id="BLAL01000295">
    <property type="protein sequence ID" value="GET00862.1"/>
    <property type="molecule type" value="Genomic_DNA"/>
</dbReference>
<dbReference type="Proteomes" id="UP000615446">
    <property type="component" value="Unassembled WGS sequence"/>
</dbReference>
<reference evidence="2" key="2">
    <citation type="submission" date="2019-10" db="EMBL/GenBank/DDBJ databases">
        <title>Conservation and host-specific expression of non-tandemly repeated heterogenous ribosome RNA gene in arbuscular mycorrhizal fungi.</title>
        <authorList>
            <person name="Maeda T."/>
            <person name="Kobayashi Y."/>
            <person name="Nakagawa T."/>
            <person name="Ezawa T."/>
            <person name="Yamaguchi K."/>
            <person name="Bino T."/>
            <person name="Nishimoto Y."/>
            <person name="Shigenobu S."/>
            <person name="Kawaguchi M."/>
        </authorList>
    </citation>
    <scope>NUCLEOTIDE SEQUENCE</scope>
    <source>
        <strain evidence="2">HR1</strain>
    </source>
</reference>
<keyword evidence="3" id="KW-1185">Reference proteome</keyword>
<proteinExistence type="predicted"/>
<sequence length="389" mass="44784">MNQVQGASSSSSTSSTTVTPVRWWSNNRHPNLQLYCDKLERLQNIRVQEVLQKAQHRCKILKWCVVDYYLLSETGWIEKNQLSLGKSIPCFDKKLILAILKEQKPDQTIKILENLFDKGIIYDNGDDWVIFKILKFPLQLLKPFRLLKYYSSHLCDIDPPTAIEAISAVTSYYCDPRNTLTITHIKAALWSNIFSNAFVLHEHTNFVPIWGGDVSKTGFAATVTSMVNSKHSFFIAKFESKESGPHQHKTAAVQEAAFELNRILSLAHNLSENEVNKTKIHIGLISGSRIHFSTLMPIFDEKNSAFIYIHKELNHKYKLKTFNLEASVENLLHLVTYLREIVCSDGIWINHILNRDFNEPNYILKTVIPELPPIGEIEIEINDNLWVYR</sequence>
<dbReference type="Proteomes" id="UP000247702">
    <property type="component" value="Unassembled WGS sequence"/>
</dbReference>
<gene>
    <name evidence="2" type="ORF">RCL2_002730400</name>
    <name evidence="1" type="ORF">RclHR1_04990004</name>
</gene>
<accession>A0A2Z6RLN4</accession>
<comment type="caution">
    <text evidence="1">The sequence shown here is derived from an EMBL/GenBank/DDBJ whole genome shotgun (WGS) entry which is preliminary data.</text>
</comment>
<dbReference type="OrthoDB" id="2403345at2759"/>
<protein>
    <submittedName>
        <fullName evidence="1">Uncharacterized protein</fullName>
    </submittedName>
</protein>
<reference evidence="1 3" key="1">
    <citation type="submission" date="2017-11" db="EMBL/GenBank/DDBJ databases">
        <title>The genome of Rhizophagus clarus HR1 reveals common genetic basis of auxotrophy among arbuscular mycorrhizal fungi.</title>
        <authorList>
            <person name="Kobayashi Y."/>
        </authorList>
    </citation>
    <scope>NUCLEOTIDE SEQUENCE [LARGE SCALE GENOMIC DNA]</scope>
    <source>
        <strain evidence="1 3">HR1</strain>
    </source>
</reference>
<evidence type="ECO:0000313" key="3">
    <source>
        <dbReference type="Proteomes" id="UP000247702"/>
    </source>
</evidence>
<dbReference type="AlphaFoldDB" id="A0A2Z6RLN4"/>
<evidence type="ECO:0000313" key="1">
    <source>
        <dbReference type="EMBL" id="GBC03081.1"/>
    </source>
</evidence>
<name>A0A2Z6RLN4_9GLOM</name>
<dbReference type="EMBL" id="BEXD01003869">
    <property type="protein sequence ID" value="GBC03081.1"/>
    <property type="molecule type" value="Genomic_DNA"/>
</dbReference>
<evidence type="ECO:0000313" key="2">
    <source>
        <dbReference type="EMBL" id="GET00862.1"/>
    </source>
</evidence>